<gene>
    <name evidence="3" type="ORF">ACFOW1_14900</name>
</gene>
<dbReference type="Gene3D" id="3.40.50.2000">
    <property type="entry name" value="Glycogen Phosphorylase B"/>
    <property type="match status" value="2"/>
</dbReference>
<dbReference type="Pfam" id="PF00534">
    <property type="entry name" value="Glycos_transf_1"/>
    <property type="match status" value="1"/>
</dbReference>
<dbReference type="EMBL" id="JBHSDC010000029">
    <property type="protein sequence ID" value="MFC4233187.1"/>
    <property type="molecule type" value="Genomic_DNA"/>
</dbReference>
<evidence type="ECO:0000259" key="2">
    <source>
        <dbReference type="Pfam" id="PF00534"/>
    </source>
</evidence>
<dbReference type="PANTHER" id="PTHR46401:SF2">
    <property type="entry name" value="GLYCOSYLTRANSFERASE WBBK-RELATED"/>
    <property type="match status" value="1"/>
</dbReference>
<organism evidence="3 4">
    <name type="scientific">Parasediminibacterium paludis</name>
    <dbReference type="NCBI Taxonomy" id="908966"/>
    <lineage>
        <taxon>Bacteria</taxon>
        <taxon>Pseudomonadati</taxon>
        <taxon>Bacteroidota</taxon>
        <taxon>Chitinophagia</taxon>
        <taxon>Chitinophagales</taxon>
        <taxon>Chitinophagaceae</taxon>
        <taxon>Parasediminibacterium</taxon>
    </lineage>
</organism>
<proteinExistence type="predicted"/>
<reference evidence="4" key="1">
    <citation type="journal article" date="2019" name="Int. J. Syst. Evol. Microbiol.">
        <title>The Global Catalogue of Microorganisms (GCM) 10K type strain sequencing project: providing services to taxonomists for standard genome sequencing and annotation.</title>
        <authorList>
            <consortium name="The Broad Institute Genomics Platform"/>
            <consortium name="The Broad Institute Genome Sequencing Center for Infectious Disease"/>
            <person name="Wu L."/>
            <person name="Ma J."/>
        </authorList>
    </citation>
    <scope>NUCLEOTIDE SEQUENCE [LARGE SCALE GENOMIC DNA]</scope>
    <source>
        <strain evidence="4">CECT 8010</strain>
    </source>
</reference>
<keyword evidence="1 3" id="KW-0808">Transferase</keyword>
<protein>
    <submittedName>
        <fullName evidence="3">Glycosyltransferase</fullName>
        <ecNumber evidence="3">2.4.-.-</ecNumber>
    </submittedName>
</protein>
<accession>A0ABV8PYX8</accession>
<dbReference type="GO" id="GO:0016757">
    <property type="term" value="F:glycosyltransferase activity"/>
    <property type="evidence" value="ECO:0007669"/>
    <property type="project" value="UniProtKB-KW"/>
</dbReference>
<dbReference type="InterPro" id="IPR001296">
    <property type="entry name" value="Glyco_trans_1"/>
</dbReference>
<evidence type="ECO:0000313" key="3">
    <source>
        <dbReference type="EMBL" id="MFC4233187.1"/>
    </source>
</evidence>
<evidence type="ECO:0000256" key="1">
    <source>
        <dbReference type="ARBA" id="ARBA00022679"/>
    </source>
</evidence>
<name>A0ABV8PYX8_9BACT</name>
<evidence type="ECO:0000313" key="4">
    <source>
        <dbReference type="Proteomes" id="UP001595906"/>
    </source>
</evidence>
<feature type="domain" description="Glycosyl transferase family 1" evidence="2">
    <location>
        <begin position="209"/>
        <end position="372"/>
    </location>
</feature>
<comment type="caution">
    <text evidence="3">The sequence shown here is derived from an EMBL/GenBank/DDBJ whole genome shotgun (WGS) entry which is preliminary data.</text>
</comment>
<dbReference type="PANTHER" id="PTHR46401">
    <property type="entry name" value="GLYCOSYLTRANSFERASE WBBK-RELATED"/>
    <property type="match status" value="1"/>
</dbReference>
<dbReference type="SUPFAM" id="SSF53756">
    <property type="entry name" value="UDP-Glycosyltransferase/glycogen phosphorylase"/>
    <property type="match status" value="1"/>
</dbReference>
<dbReference type="RefSeq" id="WP_379015366.1">
    <property type="nucleotide sequence ID" value="NZ_JBHSDC010000029.1"/>
</dbReference>
<dbReference type="EC" id="2.4.-.-" evidence="3"/>
<keyword evidence="3" id="KW-0328">Glycosyltransferase</keyword>
<dbReference type="Proteomes" id="UP001595906">
    <property type="component" value="Unassembled WGS sequence"/>
</dbReference>
<sequence length="395" mass="44084">MKLLSVIVSMDPASGGPAQGIRNNVPFWKQQGIVPSILSFDAPNAFFLEKDLGIGIGPVKNPWAYVPNGMHWFLSHLEDYDVVLIHGLWLYNGYAVTKAIKQLKRLGKQTPKVFVMPHGMLDPYFQKAPERRLKALRNVIYWHLIEKEVINSVDGVLFTCEEEMQLAATTFGGYQPKATYNVGYGIIPPPLFSDEQKAAFYDKCPAIINRPYFLFLSRIHPKKGVDMLLTAYASLVDDSTKRGELVPDLVIAGPGMDTEYGEELKNLEAQYPQLADKVHYPGMLQGAAKWGALYGAALFVLPSHQENFGIAIVEAMACNTPVLITKRVNIWQEIAQGKGGIITEDNIPSLIDGFKQWMGMNQEAQQLMGAKAYTTFYSHFTAEATSKKFTEVISR</sequence>
<keyword evidence="4" id="KW-1185">Reference proteome</keyword>